<proteinExistence type="inferred from homology"/>
<evidence type="ECO:0000256" key="8">
    <source>
        <dbReference type="ARBA" id="ARBA00023170"/>
    </source>
</evidence>
<dbReference type="PANTHER" id="PTHR30069">
    <property type="entry name" value="TONB-DEPENDENT OUTER MEMBRANE RECEPTOR"/>
    <property type="match status" value="1"/>
</dbReference>
<dbReference type="InterPro" id="IPR039426">
    <property type="entry name" value="TonB-dep_rcpt-like"/>
</dbReference>
<evidence type="ECO:0000256" key="1">
    <source>
        <dbReference type="ARBA" id="ARBA00004571"/>
    </source>
</evidence>
<dbReference type="Pfam" id="PF00593">
    <property type="entry name" value="TonB_dep_Rec_b-barrel"/>
    <property type="match status" value="1"/>
</dbReference>
<dbReference type="PANTHER" id="PTHR30069:SF29">
    <property type="entry name" value="HEMOGLOBIN AND HEMOGLOBIN-HAPTOGLOBIN-BINDING PROTEIN 1-RELATED"/>
    <property type="match status" value="1"/>
</dbReference>
<accession>A0A7C2XPV8</accession>
<dbReference type="SUPFAM" id="SSF56935">
    <property type="entry name" value="Porins"/>
    <property type="match status" value="1"/>
</dbReference>
<keyword evidence="4 10" id="KW-0812">Transmembrane</keyword>
<keyword evidence="7 10" id="KW-0472">Membrane</keyword>
<protein>
    <submittedName>
        <fullName evidence="12">TonB-dependent receptor</fullName>
    </submittedName>
</protein>
<dbReference type="InterPro" id="IPR036942">
    <property type="entry name" value="Beta-barrel_TonB_sf"/>
</dbReference>
<dbReference type="AlphaFoldDB" id="A0A7C2XPV8"/>
<organism evidence="12">
    <name type="scientific">Desulfurivibrio alkaliphilus</name>
    <dbReference type="NCBI Taxonomy" id="427923"/>
    <lineage>
        <taxon>Bacteria</taxon>
        <taxon>Pseudomonadati</taxon>
        <taxon>Thermodesulfobacteriota</taxon>
        <taxon>Desulfobulbia</taxon>
        <taxon>Desulfobulbales</taxon>
        <taxon>Desulfobulbaceae</taxon>
        <taxon>Desulfurivibrio</taxon>
    </lineage>
</organism>
<evidence type="ECO:0000256" key="9">
    <source>
        <dbReference type="ARBA" id="ARBA00023237"/>
    </source>
</evidence>
<dbReference type="GO" id="GO:0009279">
    <property type="term" value="C:cell outer membrane"/>
    <property type="evidence" value="ECO:0007669"/>
    <property type="project" value="UniProtKB-SubCell"/>
</dbReference>
<evidence type="ECO:0000256" key="5">
    <source>
        <dbReference type="ARBA" id="ARBA00022729"/>
    </source>
</evidence>
<evidence type="ECO:0000256" key="6">
    <source>
        <dbReference type="ARBA" id="ARBA00023077"/>
    </source>
</evidence>
<keyword evidence="6" id="KW-0798">TonB box</keyword>
<keyword evidence="8 12" id="KW-0675">Receptor</keyword>
<comment type="caution">
    <text evidence="12">The sequence shown here is derived from an EMBL/GenBank/DDBJ whole genome shotgun (WGS) entry which is preliminary data.</text>
</comment>
<keyword evidence="5" id="KW-0732">Signal</keyword>
<dbReference type="GO" id="GO:0044718">
    <property type="term" value="P:siderophore transmembrane transport"/>
    <property type="evidence" value="ECO:0007669"/>
    <property type="project" value="TreeGrafter"/>
</dbReference>
<evidence type="ECO:0000256" key="7">
    <source>
        <dbReference type="ARBA" id="ARBA00023136"/>
    </source>
</evidence>
<keyword evidence="9 10" id="KW-0998">Cell outer membrane</keyword>
<keyword evidence="2 10" id="KW-0813">Transport</keyword>
<evidence type="ECO:0000256" key="2">
    <source>
        <dbReference type="ARBA" id="ARBA00022448"/>
    </source>
</evidence>
<evidence type="ECO:0000256" key="4">
    <source>
        <dbReference type="ARBA" id="ARBA00022692"/>
    </source>
</evidence>
<feature type="domain" description="TonB-dependent receptor-like beta-barrel" evidence="11">
    <location>
        <begin position="55"/>
        <end position="486"/>
    </location>
</feature>
<sequence length="512" mass="57417">MAGSFQKSGEYLWNNDFEGRNLSLAAELDTIWQGQFTFGIQYANAERGFMRNNRQSTNPDNPGFLQPLDARYPVAFGENLSGGGGNAFTPGPGSHWDKTKYYFDLGYSQPIGDTLAELKIYKNYEDRDEKSYSRAGVVAGYGDGALVLDRTVESDRSYGGVFTISKPLGEHEILVGVDHQVLAYGDITISSVDNTYNTTGFPGWVWGTTSYQPSQKGETWGYYLQDDWRISDRLLLTAGLRYDRYHNQSINGSTLPSLKDDAVTPRLTVSYDLTSDDKVTVAAYQAMRTPGMPETYWWAEGDTNGNPALKPEKSKALELTYRRNLPGSGFLRLAAYHYKIDDFILFRFDSGGFRGVYNLDRAVLQGASLDGRLELTDWLTGRANLTRQHSKKEGDAYDTAGLSGEIDYLPAWKGNLGAEIKLPWEMVLNADLRYVGKREGIYSYSAGWPAVTNFKLMTLSSHTTLDLDLRIPVMNKGEIGLYVENLFDKKYEERLGYPMPGRMIGATFKINF</sequence>
<evidence type="ECO:0000256" key="10">
    <source>
        <dbReference type="PROSITE-ProRule" id="PRU01360"/>
    </source>
</evidence>
<dbReference type="Gene3D" id="2.40.170.20">
    <property type="entry name" value="TonB-dependent receptor, beta-barrel domain"/>
    <property type="match status" value="1"/>
</dbReference>
<dbReference type="PROSITE" id="PS52016">
    <property type="entry name" value="TONB_DEPENDENT_REC_3"/>
    <property type="match status" value="1"/>
</dbReference>
<dbReference type="Proteomes" id="UP000885986">
    <property type="component" value="Unassembled WGS sequence"/>
</dbReference>
<keyword evidence="3 10" id="KW-1134">Transmembrane beta strand</keyword>
<name>A0A7C2XPV8_9BACT</name>
<dbReference type="GO" id="GO:0015344">
    <property type="term" value="F:siderophore uptake transmembrane transporter activity"/>
    <property type="evidence" value="ECO:0007669"/>
    <property type="project" value="TreeGrafter"/>
</dbReference>
<evidence type="ECO:0000259" key="11">
    <source>
        <dbReference type="Pfam" id="PF00593"/>
    </source>
</evidence>
<dbReference type="InterPro" id="IPR000531">
    <property type="entry name" value="Beta-barrel_TonB"/>
</dbReference>
<reference evidence="12" key="1">
    <citation type="journal article" date="2020" name="mSystems">
        <title>Genome- and Community-Level Interaction Insights into Carbon Utilization and Element Cycling Functions of Hydrothermarchaeota in Hydrothermal Sediment.</title>
        <authorList>
            <person name="Zhou Z."/>
            <person name="Liu Y."/>
            <person name="Xu W."/>
            <person name="Pan J."/>
            <person name="Luo Z.H."/>
            <person name="Li M."/>
        </authorList>
    </citation>
    <scope>NUCLEOTIDE SEQUENCE [LARGE SCALE GENOMIC DNA]</scope>
    <source>
        <strain evidence="12">SpSt-1224</strain>
    </source>
</reference>
<evidence type="ECO:0000313" key="12">
    <source>
        <dbReference type="EMBL" id="HET98656.1"/>
    </source>
</evidence>
<gene>
    <name evidence="12" type="ORF">ENN98_08255</name>
</gene>
<comment type="subcellular location">
    <subcellularLocation>
        <location evidence="1 10">Cell outer membrane</location>
        <topology evidence="1 10">Multi-pass membrane protein</topology>
    </subcellularLocation>
</comment>
<evidence type="ECO:0000256" key="3">
    <source>
        <dbReference type="ARBA" id="ARBA00022452"/>
    </source>
</evidence>
<comment type="similarity">
    <text evidence="10">Belongs to the TonB-dependent receptor family.</text>
</comment>
<dbReference type="EMBL" id="DSDS01000186">
    <property type="protein sequence ID" value="HET98656.1"/>
    <property type="molecule type" value="Genomic_DNA"/>
</dbReference>